<accession>A0A0F9SVB4</accession>
<protein>
    <submittedName>
        <fullName evidence="1">Uncharacterized protein</fullName>
    </submittedName>
</protein>
<evidence type="ECO:0000313" key="1">
    <source>
        <dbReference type="EMBL" id="KKN72905.1"/>
    </source>
</evidence>
<gene>
    <name evidence="1" type="ORF">LCGC14_0406090</name>
</gene>
<proteinExistence type="predicted"/>
<dbReference type="EMBL" id="LAZR01000353">
    <property type="protein sequence ID" value="KKN72905.1"/>
    <property type="molecule type" value="Genomic_DNA"/>
</dbReference>
<dbReference type="AlphaFoldDB" id="A0A0F9SVB4"/>
<sequence>MPDGFDWRRNLFPWSDPTKASLFQGLLGQRAPAARPIAQLTPRTFDILRGLQPEERAGLVEPPKLTVPQKAAQRRAAEKEAAGVDLGGRGRMGFETFKEALGSLPNENWEVYKNEFGNFDVRRKKATPSITPYQRQQLDLQRQQLEPRDITAFQQEQLLTQREQSRREELFRQQQLGFQQQQLGQAETQFQAQLEFQQEQARFAAEEEERQYRSQLAANPINWLQYSAYTGEPPVIQPWMIPLGFQNVGGDVTPQGLQAGQPIPGFQGQAGQRDIQSFGDLPQLTTPSAQLQARWGPTAQAQFLGYRQARTGAAPQETQFRLGAGRAPTGRFGGFSRFR</sequence>
<comment type="caution">
    <text evidence="1">The sequence shown here is derived from an EMBL/GenBank/DDBJ whole genome shotgun (WGS) entry which is preliminary data.</text>
</comment>
<organism evidence="1">
    <name type="scientific">marine sediment metagenome</name>
    <dbReference type="NCBI Taxonomy" id="412755"/>
    <lineage>
        <taxon>unclassified sequences</taxon>
        <taxon>metagenomes</taxon>
        <taxon>ecological metagenomes</taxon>
    </lineage>
</organism>
<name>A0A0F9SVB4_9ZZZZ</name>
<reference evidence="1" key="1">
    <citation type="journal article" date="2015" name="Nature">
        <title>Complex archaea that bridge the gap between prokaryotes and eukaryotes.</title>
        <authorList>
            <person name="Spang A."/>
            <person name="Saw J.H."/>
            <person name="Jorgensen S.L."/>
            <person name="Zaremba-Niedzwiedzka K."/>
            <person name="Martijn J."/>
            <person name="Lind A.E."/>
            <person name="van Eijk R."/>
            <person name="Schleper C."/>
            <person name="Guy L."/>
            <person name="Ettema T.J."/>
        </authorList>
    </citation>
    <scope>NUCLEOTIDE SEQUENCE</scope>
</reference>